<proteinExistence type="predicted"/>
<evidence type="ECO:0000313" key="3">
    <source>
        <dbReference type="EMBL" id="GLL04643.1"/>
    </source>
</evidence>
<dbReference type="PANTHER" id="PTHR33498">
    <property type="entry name" value="TRANSPOSASE FOR INSERTION SEQUENCE ELEMENT IS1557"/>
    <property type="match status" value="1"/>
</dbReference>
<reference evidence="3" key="2">
    <citation type="submission" date="2023-01" db="EMBL/GenBank/DDBJ databases">
        <authorList>
            <person name="Sun Q."/>
            <person name="Evtushenko L."/>
        </authorList>
    </citation>
    <scope>NUCLEOTIDE SEQUENCE</scope>
    <source>
        <strain evidence="3">VKM Ac-1321</strain>
    </source>
</reference>
<dbReference type="InterPro" id="IPR047951">
    <property type="entry name" value="Transpos_ISL3"/>
</dbReference>
<dbReference type="Pfam" id="PF01610">
    <property type="entry name" value="DDE_Tnp_ISL3"/>
    <property type="match status" value="1"/>
</dbReference>
<evidence type="ECO:0000256" key="1">
    <source>
        <dbReference type="SAM" id="MobiDB-lite"/>
    </source>
</evidence>
<dbReference type="EMBL" id="BSFP01000048">
    <property type="protein sequence ID" value="GLL04643.1"/>
    <property type="molecule type" value="Genomic_DNA"/>
</dbReference>
<sequence length="406" mass="44637">MVAAIGLALALALALAGRAGARLAVVLGMPISRHRLLRLVRALPDPLPGKVAVLGVDDFAVRRGHHYGTVLIDCDARRVVDLLPGRDTGPLTEWLLQHPAPQVICRDRASAYADAARTDAPRAVQVADRFHLRHNLAAAVERCAARHRSCLTESSGRVEGSAAQPEFSAAAEPTRAMAERRRTHHALVHELLGQGAGFRQIAQHLGWRHHTVSRYAHAATWQEMIVGQKVRPSLVDLFKPYLIQRINEGCLSAITLHCELRAQGFAGSYAIIRRFVEQYRSKPDLTSVRRSPSVRQVTSWICRRPDDLADRDARQLQTILQRCPELRTAAGRGQLQPQNAQTTDVRPSQLRSTTQASATRPMSRRSPITKSNHDAHTKAPKSRAKSIGIGRLIAGSGSFMRSGVLD</sequence>
<evidence type="ECO:0000313" key="4">
    <source>
        <dbReference type="Proteomes" id="UP001143480"/>
    </source>
</evidence>
<feature type="region of interest" description="Disordered" evidence="1">
    <location>
        <begin position="330"/>
        <end position="389"/>
    </location>
</feature>
<protein>
    <recommendedName>
        <fullName evidence="2">Transposase IS204/IS1001/IS1096/IS1165 DDE domain-containing protein</fullName>
    </recommendedName>
</protein>
<dbReference type="RefSeq" id="WP_261961819.1">
    <property type="nucleotide sequence ID" value="NZ_BAAAXA010000001.1"/>
</dbReference>
<reference evidence="3" key="1">
    <citation type="journal article" date="2014" name="Int. J. Syst. Evol. Microbiol.">
        <title>Complete genome sequence of Corynebacterium casei LMG S-19264T (=DSM 44701T), isolated from a smear-ripened cheese.</title>
        <authorList>
            <consortium name="US DOE Joint Genome Institute (JGI-PGF)"/>
            <person name="Walter F."/>
            <person name="Albersmeier A."/>
            <person name="Kalinowski J."/>
            <person name="Ruckert C."/>
        </authorList>
    </citation>
    <scope>NUCLEOTIDE SEQUENCE</scope>
    <source>
        <strain evidence="3">VKM Ac-1321</strain>
    </source>
</reference>
<dbReference type="PANTHER" id="PTHR33498:SF1">
    <property type="entry name" value="TRANSPOSASE FOR INSERTION SEQUENCE ELEMENT IS1557"/>
    <property type="match status" value="1"/>
</dbReference>
<name>A0A9W6KNE4_9ACTN</name>
<dbReference type="Proteomes" id="UP001143480">
    <property type="component" value="Unassembled WGS sequence"/>
</dbReference>
<accession>A0A9W6KNE4</accession>
<comment type="caution">
    <text evidence="3">The sequence shown here is derived from an EMBL/GenBank/DDBJ whole genome shotgun (WGS) entry which is preliminary data.</text>
</comment>
<gene>
    <name evidence="3" type="ORF">GCM10017581_063900</name>
</gene>
<evidence type="ECO:0000259" key="2">
    <source>
        <dbReference type="Pfam" id="PF01610"/>
    </source>
</evidence>
<keyword evidence="4" id="KW-1185">Reference proteome</keyword>
<dbReference type="AlphaFoldDB" id="A0A9W6KNE4"/>
<dbReference type="InterPro" id="IPR002560">
    <property type="entry name" value="Transposase_DDE"/>
</dbReference>
<feature type="compositionally biased region" description="Polar residues" evidence="1">
    <location>
        <begin position="335"/>
        <end position="370"/>
    </location>
</feature>
<organism evidence="3 4">
    <name type="scientific">Dactylosporangium matsuzakiense</name>
    <dbReference type="NCBI Taxonomy" id="53360"/>
    <lineage>
        <taxon>Bacteria</taxon>
        <taxon>Bacillati</taxon>
        <taxon>Actinomycetota</taxon>
        <taxon>Actinomycetes</taxon>
        <taxon>Micromonosporales</taxon>
        <taxon>Micromonosporaceae</taxon>
        <taxon>Dactylosporangium</taxon>
    </lineage>
</organism>
<feature type="domain" description="Transposase IS204/IS1001/IS1096/IS1165 DDE" evidence="2">
    <location>
        <begin position="54"/>
        <end position="153"/>
    </location>
</feature>